<dbReference type="PANTHER" id="PTHR48078">
    <property type="entry name" value="THREONINE DEHYDRATASE, MITOCHONDRIAL-RELATED"/>
    <property type="match status" value="1"/>
</dbReference>
<dbReference type="GO" id="GO:0006565">
    <property type="term" value="P:L-serine catabolic process"/>
    <property type="evidence" value="ECO:0007669"/>
    <property type="project" value="TreeGrafter"/>
</dbReference>
<dbReference type="AlphaFoldDB" id="A0A6N9YIB4"/>
<evidence type="ECO:0000256" key="3">
    <source>
        <dbReference type="ARBA" id="ARBA00023239"/>
    </source>
</evidence>
<sequence length="417" mass="43386">MSDFTGTFACVRCGAQAETTTPWTGCSECAAQGVHANILPVYTAPTPESLAPDTKQPGIFRYRRRLPVPDDAVPVSLHEGGTPLIDAGRLTGQVGVGQLWFKDQTRNPTWSYKDRLAAVAITVARAQGAETVALATTGNHGAAAAAYAAKAGLRCVVFTLESVPQTMKVLMQSYGAEVFALRTGPERWALLRQAVDRWGWVPISGFMDPPLGSNPYGVDGYKTLAYEIAADLGAAPDAVVVPAAYADGLAGIQRGFADLAVAGVIDREPRLVAVDPFGAYEAALAADPVAPARVGTAATSSFSIATPIATYQGLAALQATDGIGVGIPDDDEVLTAQGRIASSCGMFLEASSAICLPAVERLVKDGTLGQDSRVVCVATSTGLKDVGAAARRLPDVPVIDPELGSLEHALDHRAEGR</sequence>
<evidence type="ECO:0000259" key="4">
    <source>
        <dbReference type="Pfam" id="PF00291"/>
    </source>
</evidence>
<dbReference type="Proteomes" id="UP000469185">
    <property type="component" value="Unassembled WGS sequence"/>
</dbReference>
<keyword evidence="2" id="KW-0663">Pyridoxal phosphate</keyword>
<dbReference type="EMBL" id="JAAGOB010000002">
    <property type="protein sequence ID" value="NED94746.1"/>
    <property type="molecule type" value="Genomic_DNA"/>
</dbReference>
<keyword evidence="3" id="KW-0456">Lyase</keyword>
<dbReference type="GO" id="GO:0006567">
    <property type="term" value="P:L-threonine catabolic process"/>
    <property type="evidence" value="ECO:0007669"/>
    <property type="project" value="TreeGrafter"/>
</dbReference>
<dbReference type="PANTHER" id="PTHR48078:SF6">
    <property type="entry name" value="L-THREONINE DEHYDRATASE CATABOLIC TDCB"/>
    <property type="match status" value="1"/>
</dbReference>
<reference evidence="5 6" key="1">
    <citation type="submission" date="2020-02" db="EMBL/GenBank/DDBJ databases">
        <authorList>
            <person name="Li X.-J."/>
            <person name="Feng X.-M."/>
        </authorList>
    </citation>
    <scope>NUCLEOTIDE SEQUENCE [LARGE SCALE GENOMIC DNA]</scope>
    <source>
        <strain evidence="5 6">CGMCC 4.7225</strain>
    </source>
</reference>
<gene>
    <name evidence="5" type="ORF">G1H11_05420</name>
</gene>
<protein>
    <submittedName>
        <fullName evidence="5">Pyridoxal-phosphate dependent enzyme</fullName>
    </submittedName>
</protein>
<dbReference type="InterPro" id="IPR036052">
    <property type="entry name" value="TrpB-like_PALP_sf"/>
</dbReference>
<evidence type="ECO:0000313" key="6">
    <source>
        <dbReference type="Proteomes" id="UP000469185"/>
    </source>
</evidence>
<feature type="domain" description="Tryptophan synthase beta chain-like PALP" evidence="4">
    <location>
        <begin position="75"/>
        <end position="379"/>
    </location>
</feature>
<dbReference type="Pfam" id="PF00291">
    <property type="entry name" value="PALP"/>
    <property type="match status" value="1"/>
</dbReference>
<dbReference type="GO" id="GO:0003941">
    <property type="term" value="F:L-serine ammonia-lyase activity"/>
    <property type="evidence" value="ECO:0007669"/>
    <property type="project" value="TreeGrafter"/>
</dbReference>
<keyword evidence="6" id="KW-1185">Reference proteome</keyword>
<dbReference type="InterPro" id="IPR001926">
    <property type="entry name" value="TrpB-like_PALP"/>
</dbReference>
<dbReference type="SUPFAM" id="SSF53686">
    <property type="entry name" value="Tryptophan synthase beta subunit-like PLP-dependent enzymes"/>
    <property type="match status" value="1"/>
</dbReference>
<evidence type="ECO:0000313" key="5">
    <source>
        <dbReference type="EMBL" id="NED94746.1"/>
    </source>
</evidence>
<evidence type="ECO:0000256" key="2">
    <source>
        <dbReference type="ARBA" id="ARBA00022898"/>
    </source>
</evidence>
<dbReference type="RefSeq" id="WP_163816756.1">
    <property type="nucleotide sequence ID" value="NZ_JAAGOB010000002.1"/>
</dbReference>
<organism evidence="5 6">
    <name type="scientific">Phytoactinopolyspora alkaliphila</name>
    <dbReference type="NCBI Taxonomy" id="1783498"/>
    <lineage>
        <taxon>Bacteria</taxon>
        <taxon>Bacillati</taxon>
        <taxon>Actinomycetota</taxon>
        <taxon>Actinomycetes</taxon>
        <taxon>Jiangellales</taxon>
        <taxon>Jiangellaceae</taxon>
        <taxon>Phytoactinopolyspora</taxon>
    </lineage>
</organism>
<accession>A0A6N9YIB4</accession>
<comment type="caution">
    <text evidence="5">The sequence shown here is derived from an EMBL/GenBank/DDBJ whole genome shotgun (WGS) entry which is preliminary data.</text>
</comment>
<dbReference type="GO" id="GO:0004794">
    <property type="term" value="F:threonine deaminase activity"/>
    <property type="evidence" value="ECO:0007669"/>
    <property type="project" value="TreeGrafter"/>
</dbReference>
<proteinExistence type="predicted"/>
<comment type="cofactor">
    <cofactor evidence="1">
        <name>pyridoxal 5'-phosphate</name>
        <dbReference type="ChEBI" id="CHEBI:597326"/>
    </cofactor>
</comment>
<name>A0A6N9YIB4_9ACTN</name>
<evidence type="ECO:0000256" key="1">
    <source>
        <dbReference type="ARBA" id="ARBA00001933"/>
    </source>
</evidence>
<dbReference type="InterPro" id="IPR050147">
    <property type="entry name" value="Ser/Thr_Dehydratase"/>
</dbReference>
<dbReference type="Gene3D" id="3.40.50.1100">
    <property type="match status" value="2"/>
</dbReference>
<dbReference type="GO" id="GO:0009097">
    <property type="term" value="P:isoleucine biosynthetic process"/>
    <property type="evidence" value="ECO:0007669"/>
    <property type="project" value="TreeGrafter"/>
</dbReference>